<proteinExistence type="predicted"/>
<dbReference type="GO" id="GO:0050660">
    <property type="term" value="F:flavin adenine dinucleotide binding"/>
    <property type="evidence" value="ECO:0007669"/>
    <property type="project" value="InterPro"/>
</dbReference>
<feature type="non-terminal residue" evidence="2">
    <location>
        <position position="43"/>
    </location>
</feature>
<dbReference type="SUPFAM" id="SSF56645">
    <property type="entry name" value="Acyl-CoA dehydrogenase NM domain-like"/>
    <property type="match status" value="1"/>
</dbReference>
<sequence>MDFTLTEEQIALKKKARDFAVKEVLPIAASYDEAEIMPMGVIK</sequence>
<dbReference type="InterPro" id="IPR037069">
    <property type="entry name" value="AcylCoA_DH/ox_N_sf"/>
</dbReference>
<reference evidence="2" key="1">
    <citation type="journal article" date="2015" name="Nature">
        <title>Complex archaea that bridge the gap between prokaryotes and eukaryotes.</title>
        <authorList>
            <person name="Spang A."/>
            <person name="Saw J.H."/>
            <person name="Jorgensen S.L."/>
            <person name="Zaremba-Niedzwiedzka K."/>
            <person name="Martijn J."/>
            <person name="Lind A.E."/>
            <person name="van Eijk R."/>
            <person name="Schleper C."/>
            <person name="Guy L."/>
            <person name="Ettema T.J."/>
        </authorList>
    </citation>
    <scope>NUCLEOTIDE SEQUENCE</scope>
</reference>
<dbReference type="GO" id="GO:0016627">
    <property type="term" value="F:oxidoreductase activity, acting on the CH-CH group of donors"/>
    <property type="evidence" value="ECO:0007669"/>
    <property type="project" value="InterPro"/>
</dbReference>
<evidence type="ECO:0000259" key="1">
    <source>
        <dbReference type="Pfam" id="PF02771"/>
    </source>
</evidence>
<comment type="caution">
    <text evidence="2">The sequence shown here is derived from an EMBL/GenBank/DDBJ whole genome shotgun (WGS) entry which is preliminary data.</text>
</comment>
<name>A0A0F9H874_9ZZZZ</name>
<dbReference type="InterPro" id="IPR009100">
    <property type="entry name" value="AcylCoA_DH/oxidase_NM_dom_sf"/>
</dbReference>
<dbReference type="AlphaFoldDB" id="A0A0F9H874"/>
<dbReference type="Pfam" id="PF02771">
    <property type="entry name" value="Acyl-CoA_dh_N"/>
    <property type="match status" value="1"/>
</dbReference>
<gene>
    <name evidence="2" type="ORF">LCGC14_1735190</name>
</gene>
<accession>A0A0F9H874</accession>
<dbReference type="EMBL" id="LAZR01015802">
    <property type="protein sequence ID" value="KKM07309.1"/>
    <property type="molecule type" value="Genomic_DNA"/>
</dbReference>
<protein>
    <recommendedName>
        <fullName evidence="1">Acyl-CoA dehydrogenase/oxidase N-terminal domain-containing protein</fullName>
    </recommendedName>
</protein>
<feature type="domain" description="Acyl-CoA dehydrogenase/oxidase N-terminal" evidence="1">
    <location>
        <begin position="6"/>
        <end position="42"/>
    </location>
</feature>
<dbReference type="InterPro" id="IPR013786">
    <property type="entry name" value="AcylCoA_DH/ox_N"/>
</dbReference>
<evidence type="ECO:0000313" key="2">
    <source>
        <dbReference type="EMBL" id="KKM07309.1"/>
    </source>
</evidence>
<organism evidence="2">
    <name type="scientific">marine sediment metagenome</name>
    <dbReference type="NCBI Taxonomy" id="412755"/>
    <lineage>
        <taxon>unclassified sequences</taxon>
        <taxon>metagenomes</taxon>
        <taxon>ecological metagenomes</taxon>
    </lineage>
</organism>
<dbReference type="Gene3D" id="1.10.540.10">
    <property type="entry name" value="Acyl-CoA dehydrogenase/oxidase, N-terminal domain"/>
    <property type="match status" value="1"/>
</dbReference>